<organism evidence="6 7">
    <name type="scientific">Crinalium epipsammum PCC 9333</name>
    <dbReference type="NCBI Taxonomy" id="1173022"/>
    <lineage>
        <taxon>Bacteria</taxon>
        <taxon>Bacillati</taxon>
        <taxon>Cyanobacteriota</taxon>
        <taxon>Cyanophyceae</taxon>
        <taxon>Gomontiellales</taxon>
        <taxon>Gomontiellaceae</taxon>
        <taxon>Crinalium</taxon>
    </lineage>
</organism>
<dbReference type="PANTHER" id="PTHR40079">
    <property type="entry name" value="MANNAN ENDO-1,4-BETA-MANNOSIDASE E-RELATED"/>
    <property type="match status" value="1"/>
</dbReference>
<sequence>MSNNNSYLINKMNNIKQLTKDYFKPQSGTERGLNITPSSQGLLSDELKTNPNSLKLSNRSSFNNIDSTISRDAKITLNSNRSTVGYKNVTYNDLVSKTNINNYYSVKLDNNSNLNVSLHPKKATSLEVKVLDSKGQPIQSSISTKAKPGEISLNLPQGNYYIKVSPEIARSTTKYELNLSTIPTSTLTSKTSGALSELGSIAYKDSSSSIPKVDNYQSTTTTDGVIKDPLLGVYYGNQGWNMGQVQAMETWQGKKNAVLNMFTDWGSDSTTMNNLFNTQLPNIWNNKNIPMISWEPLTSGSSTPDNIEVLIANGQFDTYINNWADRLKTFLSGSDGVYNTADDRRAYLRFAHEMNGDWYAWSAAKGGNSPTDYVNMWKHTKDIFDAKGMDASRLQWVWTANNTDAGGFTAEQYYPGDAYVNWVAIDGYNWGTSQSWSSWQTPGEVFDNMLGRLKAISTRPVGITEVGSSTKTSSGTSLTAKSQWMTDMFNYAVNKDIKMVTWFNQDKETDWAAFGGANGDGTYKPNRRTTYKTYAAYKTGITPASYSGSDVNNPRLLTDTFFYGLMA</sequence>
<dbReference type="eggNOG" id="COG4124">
    <property type="taxonomic scope" value="Bacteria"/>
</dbReference>
<dbReference type="OrthoDB" id="9802773at2"/>
<dbReference type="AlphaFoldDB" id="K9VUI3"/>
<dbReference type="GO" id="GO:0006080">
    <property type="term" value="P:substituted mannan metabolic process"/>
    <property type="evidence" value="ECO:0007669"/>
    <property type="project" value="InterPro"/>
</dbReference>
<dbReference type="Pfam" id="PF02156">
    <property type="entry name" value="Glyco_hydro_26"/>
    <property type="match status" value="1"/>
</dbReference>
<feature type="domain" description="GH26" evidence="5">
    <location>
        <begin position="211"/>
        <end position="532"/>
    </location>
</feature>
<gene>
    <name evidence="6" type="ORF">Cri9333_0127</name>
</gene>
<reference evidence="6 7" key="1">
    <citation type="submission" date="2012-06" db="EMBL/GenBank/DDBJ databases">
        <title>Finished chromosome of genome of Crinalium epipsammum PCC 9333.</title>
        <authorList>
            <consortium name="US DOE Joint Genome Institute"/>
            <person name="Gugger M."/>
            <person name="Coursin T."/>
            <person name="Rippka R."/>
            <person name="Tandeau De Marsac N."/>
            <person name="Huntemann M."/>
            <person name="Wei C.-L."/>
            <person name="Han J."/>
            <person name="Detter J.C."/>
            <person name="Han C."/>
            <person name="Tapia R."/>
            <person name="Davenport K."/>
            <person name="Daligault H."/>
            <person name="Erkkila T."/>
            <person name="Gu W."/>
            <person name="Munk A.C.C."/>
            <person name="Teshima H."/>
            <person name="Xu Y."/>
            <person name="Chain P."/>
            <person name="Chen A."/>
            <person name="Krypides N."/>
            <person name="Mavromatis K."/>
            <person name="Markowitz V."/>
            <person name="Szeto E."/>
            <person name="Ivanova N."/>
            <person name="Mikhailova N."/>
            <person name="Ovchinnikova G."/>
            <person name="Pagani I."/>
            <person name="Pati A."/>
            <person name="Goodwin L."/>
            <person name="Peters L."/>
            <person name="Pitluck S."/>
            <person name="Woyke T."/>
            <person name="Kerfeld C."/>
        </authorList>
    </citation>
    <scope>NUCLEOTIDE SEQUENCE [LARGE SCALE GENOMIC DNA]</scope>
    <source>
        <strain evidence="6 7">PCC 9333</strain>
    </source>
</reference>
<dbReference type="SUPFAM" id="SSF89260">
    <property type="entry name" value="Collagen-binding domain"/>
    <property type="match status" value="1"/>
</dbReference>
<dbReference type="InterPro" id="IPR000805">
    <property type="entry name" value="Glyco_hydro_26"/>
</dbReference>
<accession>K9VUI3</accession>
<dbReference type="InterPro" id="IPR022790">
    <property type="entry name" value="GH26_dom"/>
</dbReference>
<dbReference type="PROSITE" id="PS51764">
    <property type="entry name" value="GH26"/>
    <property type="match status" value="1"/>
</dbReference>
<keyword evidence="7" id="KW-1185">Reference proteome</keyword>
<dbReference type="GO" id="GO:0016985">
    <property type="term" value="F:mannan endo-1,4-beta-mannosidase activity"/>
    <property type="evidence" value="ECO:0007669"/>
    <property type="project" value="InterPro"/>
</dbReference>
<evidence type="ECO:0000256" key="4">
    <source>
        <dbReference type="PROSITE-ProRule" id="PRU01100"/>
    </source>
</evidence>
<protein>
    <recommendedName>
        <fullName evidence="5">GH26 domain-containing protein</fullName>
    </recommendedName>
</protein>
<dbReference type="Gene3D" id="2.60.120.380">
    <property type="match status" value="1"/>
</dbReference>
<dbReference type="InterPro" id="IPR017853">
    <property type="entry name" value="GH"/>
</dbReference>
<dbReference type="HOGENOM" id="CLU_480396_0_0_3"/>
<evidence type="ECO:0000256" key="1">
    <source>
        <dbReference type="ARBA" id="ARBA00007754"/>
    </source>
</evidence>
<evidence type="ECO:0000256" key="2">
    <source>
        <dbReference type="ARBA" id="ARBA00022801"/>
    </source>
</evidence>
<dbReference type="EMBL" id="CP003620">
    <property type="protein sequence ID" value="AFZ11127.1"/>
    <property type="molecule type" value="Genomic_DNA"/>
</dbReference>
<evidence type="ECO:0000259" key="5">
    <source>
        <dbReference type="PROSITE" id="PS51764"/>
    </source>
</evidence>
<proteinExistence type="inferred from homology"/>
<evidence type="ECO:0000313" key="6">
    <source>
        <dbReference type="EMBL" id="AFZ11127.1"/>
    </source>
</evidence>
<keyword evidence="3 4" id="KW-0326">Glycosidase</keyword>
<feature type="active site" description="Proton donor" evidence="4">
    <location>
        <position position="353"/>
    </location>
</feature>
<evidence type="ECO:0000256" key="3">
    <source>
        <dbReference type="ARBA" id="ARBA00023295"/>
    </source>
</evidence>
<dbReference type="STRING" id="1173022.Cri9333_0127"/>
<evidence type="ECO:0000313" key="7">
    <source>
        <dbReference type="Proteomes" id="UP000010472"/>
    </source>
</evidence>
<dbReference type="Gene3D" id="3.20.20.80">
    <property type="entry name" value="Glycosidases"/>
    <property type="match status" value="1"/>
</dbReference>
<dbReference type="SUPFAM" id="SSF51445">
    <property type="entry name" value="(Trans)glycosidases"/>
    <property type="match status" value="1"/>
</dbReference>
<feature type="active site" description="Nucleophile" evidence="4">
    <location>
        <position position="465"/>
    </location>
</feature>
<dbReference type="KEGG" id="cep:Cri9333_0127"/>
<dbReference type="Proteomes" id="UP000010472">
    <property type="component" value="Chromosome"/>
</dbReference>
<keyword evidence="2 4" id="KW-0378">Hydrolase</keyword>
<dbReference type="PANTHER" id="PTHR40079:SF4">
    <property type="entry name" value="GH26 DOMAIN-CONTAINING PROTEIN-RELATED"/>
    <property type="match status" value="1"/>
</dbReference>
<comment type="similarity">
    <text evidence="1 4">Belongs to the glycosyl hydrolase 26 family.</text>
</comment>
<name>K9VUI3_9CYAN</name>